<sequence length="107" mass="11508">MKQKCREQRGVALVSSEFVHANPFSHQVIVLDGTAIADEGAVLHMRTHTVRAPHSPTTTLAANLPNPWNLLHTACTYSRITCGQDRSRATGQAGGAGRAEQMVKMSG</sequence>
<dbReference type="EMBL" id="CP054614">
    <property type="protein sequence ID" value="QKS57346.1"/>
    <property type="molecule type" value="Genomic_DNA"/>
</dbReference>
<feature type="region of interest" description="Disordered" evidence="1">
    <location>
        <begin position="86"/>
        <end position="107"/>
    </location>
</feature>
<keyword evidence="3" id="KW-1185">Reference proteome</keyword>
<evidence type="ECO:0000313" key="2">
    <source>
        <dbReference type="EMBL" id="QKS57346.1"/>
    </source>
</evidence>
<organism evidence="2 3">
    <name type="scientific">Paenibacillus barcinonensis</name>
    <dbReference type="NCBI Taxonomy" id="198119"/>
    <lineage>
        <taxon>Bacteria</taxon>
        <taxon>Bacillati</taxon>
        <taxon>Bacillota</taxon>
        <taxon>Bacilli</taxon>
        <taxon>Bacillales</taxon>
        <taxon>Paenibacillaceae</taxon>
        <taxon>Paenibacillus</taxon>
    </lineage>
</organism>
<dbReference type="Proteomes" id="UP000509327">
    <property type="component" value="Chromosome"/>
</dbReference>
<reference evidence="2 3" key="1">
    <citation type="submission" date="2020-06" db="EMBL/GenBank/DDBJ databases">
        <title>Complete genome of Paenibacillus barcinonensis KACC11450.</title>
        <authorList>
            <person name="Kim M."/>
            <person name="Park Y.-J."/>
            <person name="Shin J.-H."/>
        </authorList>
    </citation>
    <scope>NUCLEOTIDE SEQUENCE [LARGE SCALE GENOMIC DNA]</scope>
    <source>
        <strain evidence="2 3">KACC11450</strain>
    </source>
</reference>
<evidence type="ECO:0000313" key="3">
    <source>
        <dbReference type="Proteomes" id="UP000509327"/>
    </source>
</evidence>
<proteinExistence type="predicted"/>
<gene>
    <name evidence="2" type="ORF">HUB98_14220</name>
</gene>
<protein>
    <submittedName>
        <fullName evidence="2">Uncharacterized protein</fullName>
    </submittedName>
</protein>
<name>A0ABX6Q570_PAEBA</name>
<accession>A0ABX6Q570</accession>
<dbReference type="RefSeq" id="WP_146236118.1">
    <property type="nucleotide sequence ID" value="NZ_CP054614.1"/>
</dbReference>
<evidence type="ECO:0000256" key="1">
    <source>
        <dbReference type="SAM" id="MobiDB-lite"/>
    </source>
</evidence>